<dbReference type="PROSITE" id="PS00369">
    <property type="entry name" value="PTS_HPR_HIS"/>
    <property type="match status" value="1"/>
</dbReference>
<dbReference type="InterPro" id="IPR001020">
    <property type="entry name" value="PTS_HPr_His_P_site"/>
</dbReference>
<dbReference type="CDD" id="cd00367">
    <property type="entry name" value="PTS-HPr_like"/>
    <property type="match status" value="1"/>
</dbReference>
<keyword evidence="8" id="KW-1185">Reference proteome</keyword>
<feature type="domain" description="HPr" evidence="6">
    <location>
        <begin position="1"/>
        <end position="88"/>
    </location>
</feature>
<dbReference type="KEGG" id="ahk:NCTC10172_00642"/>
<dbReference type="Gene3D" id="3.30.1340.10">
    <property type="entry name" value="HPr-like"/>
    <property type="match status" value="1"/>
</dbReference>
<comment type="subcellular location">
    <subcellularLocation>
        <location evidence="2">Cytoplasm</location>
    </subcellularLocation>
</comment>
<evidence type="ECO:0000256" key="2">
    <source>
        <dbReference type="ARBA" id="ARBA00004496"/>
    </source>
</evidence>
<keyword evidence="4" id="KW-0963">Cytoplasm</keyword>
<organism evidence="7 8">
    <name type="scientific">Acholeplasma hippikon</name>
    <dbReference type="NCBI Taxonomy" id="264636"/>
    <lineage>
        <taxon>Bacteria</taxon>
        <taxon>Bacillati</taxon>
        <taxon>Mycoplasmatota</taxon>
        <taxon>Mollicutes</taxon>
        <taxon>Acholeplasmatales</taxon>
        <taxon>Acholeplasmataceae</taxon>
        <taxon>Acholeplasma</taxon>
    </lineage>
</organism>
<dbReference type="PANTHER" id="PTHR33705:SF2">
    <property type="entry name" value="PHOSPHOCARRIER PROTEIN NPR"/>
    <property type="match status" value="1"/>
</dbReference>
<evidence type="ECO:0000256" key="1">
    <source>
        <dbReference type="ARBA" id="ARBA00003681"/>
    </source>
</evidence>
<dbReference type="NCBIfam" id="TIGR01003">
    <property type="entry name" value="PTS_HPr_family"/>
    <property type="match status" value="1"/>
</dbReference>
<dbReference type="Pfam" id="PF00381">
    <property type="entry name" value="PTS-HPr"/>
    <property type="match status" value="1"/>
</dbReference>
<protein>
    <recommendedName>
        <fullName evidence="3">Phosphocarrier protein HPr</fullName>
    </recommendedName>
</protein>
<evidence type="ECO:0000313" key="7">
    <source>
        <dbReference type="EMBL" id="VEU82623.1"/>
    </source>
</evidence>
<reference evidence="7 8" key="1">
    <citation type="submission" date="2019-01" db="EMBL/GenBank/DDBJ databases">
        <authorList>
            <consortium name="Pathogen Informatics"/>
        </authorList>
    </citation>
    <scope>NUCLEOTIDE SEQUENCE [LARGE SCALE GENOMIC DNA]</scope>
    <source>
        <strain evidence="7 8">NCTC10172</strain>
    </source>
</reference>
<dbReference type="GO" id="GO:0016740">
    <property type="term" value="F:transferase activity"/>
    <property type="evidence" value="ECO:0007669"/>
    <property type="project" value="UniProtKB-KW"/>
</dbReference>
<dbReference type="SUPFAM" id="SSF55594">
    <property type="entry name" value="HPr-like"/>
    <property type="match status" value="1"/>
</dbReference>
<dbReference type="InterPro" id="IPR000032">
    <property type="entry name" value="HPr-like"/>
</dbReference>
<dbReference type="EMBL" id="LR215050">
    <property type="protein sequence ID" value="VEU82623.1"/>
    <property type="molecule type" value="Genomic_DNA"/>
</dbReference>
<dbReference type="Proteomes" id="UP000290909">
    <property type="component" value="Chromosome"/>
</dbReference>
<sequence length="91" mass="9950">MKQKFVIISEYGLHARPATRLVNQAMSYESELSLTAFNRSVNLKSIMGVMSLGIYNGEVIEISAEGPDAQEAIKGITDFLVAEGLGKVSEW</sequence>
<proteinExistence type="predicted"/>
<evidence type="ECO:0000256" key="5">
    <source>
        <dbReference type="ARBA" id="ARBA00022683"/>
    </source>
</evidence>
<dbReference type="PROSITE" id="PS51350">
    <property type="entry name" value="PTS_HPR_DOM"/>
    <property type="match status" value="1"/>
</dbReference>
<dbReference type="PANTHER" id="PTHR33705">
    <property type="entry name" value="PHOSPHOCARRIER PROTEIN HPR"/>
    <property type="match status" value="1"/>
</dbReference>
<dbReference type="GO" id="GO:0009401">
    <property type="term" value="P:phosphoenolpyruvate-dependent sugar phosphotransferase system"/>
    <property type="evidence" value="ECO:0007669"/>
    <property type="project" value="UniProtKB-KW"/>
</dbReference>
<dbReference type="InterPro" id="IPR035895">
    <property type="entry name" value="HPr-like_sf"/>
</dbReference>
<dbReference type="GO" id="GO:0005737">
    <property type="term" value="C:cytoplasm"/>
    <property type="evidence" value="ECO:0007669"/>
    <property type="project" value="UniProtKB-SubCell"/>
</dbReference>
<comment type="function">
    <text evidence="1">General (non sugar-specific) component of the phosphoenolpyruvate-dependent sugar phosphotransferase system (sugar PTS). This major carbohydrate active-transport system catalyzes the phosphorylation of incoming sugar substrates concomitantly with their translocation across the cell membrane. The phosphoryl group from phosphoenolpyruvate (PEP) is transferred to the phosphoryl carrier protein HPr by enzyme I. Phospho-HPr then transfers it to the PTS EIIA domain.</text>
</comment>
<dbReference type="AlphaFoldDB" id="A0A449BJQ6"/>
<evidence type="ECO:0000313" key="8">
    <source>
        <dbReference type="Proteomes" id="UP000290909"/>
    </source>
</evidence>
<keyword evidence="5" id="KW-0598">Phosphotransferase system</keyword>
<evidence type="ECO:0000259" key="6">
    <source>
        <dbReference type="PROSITE" id="PS51350"/>
    </source>
</evidence>
<dbReference type="PRINTS" id="PR00107">
    <property type="entry name" value="PHOSPHOCPHPR"/>
</dbReference>
<gene>
    <name evidence="7" type="primary">ptsH_1</name>
    <name evidence="7" type="ORF">NCTC10172_00642</name>
</gene>
<name>A0A449BJQ6_9MOLU</name>
<dbReference type="STRING" id="1408416.GCA_000702765_00844"/>
<keyword evidence="7" id="KW-0808">Transferase</keyword>
<evidence type="ECO:0000256" key="4">
    <source>
        <dbReference type="ARBA" id="ARBA00022490"/>
    </source>
</evidence>
<dbReference type="InterPro" id="IPR050399">
    <property type="entry name" value="HPr"/>
</dbReference>
<evidence type="ECO:0000256" key="3">
    <source>
        <dbReference type="ARBA" id="ARBA00020422"/>
    </source>
</evidence>
<accession>A0A449BJQ6</accession>